<dbReference type="RefSeq" id="WP_256967755.1">
    <property type="nucleotide sequence ID" value="NZ_JOPB01000007.1"/>
</dbReference>
<proteinExistence type="inferred from homology"/>
<comment type="caution">
    <text evidence="4">The sequence shown here is derived from an EMBL/GenBank/DDBJ whole genome shotgun (WGS) entry which is preliminary data.</text>
</comment>
<dbReference type="Pfam" id="PF03937">
    <property type="entry name" value="Sdh5"/>
    <property type="match status" value="1"/>
</dbReference>
<evidence type="ECO:0000313" key="4">
    <source>
        <dbReference type="EMBL" id="OUI78170.1"/>
    </source>
</evidence>
<dbReference type="Proteomes" id="UP000194946">
    <property type="component" value="Unassembled WGS sequence"/>
</dbReference>
<evidence type="ECO:0000256" key="3">
    <source>
        <dbReference type="ARBA" id="ARBA00023186"/>
    </source>
</evidence>
<name>A0A251ZU30_9PROT</name>
<dbReference type="EMBL" id="JOPB01000007">
    <property type="protein sequence ID" value="OUI78170.1"/>
    <property type="molecule type" value="Genomic_DNA"/>
</dbReference>
<dbReference type="SUPFAM" id="SSF109910">
    <property type="entry name" value="YgfY-like"/>
    <property type="match status" value="1"/>
</dbReference>
<evidence type="ECO:0000256" key="1">
    <source>
        <dbReference type="ARBA" id="ARBA00008571"/>
    </source>
</evidence>
<gene>
    <name evidence="4" type="ORF">HK18_08955</name>
</gene>
<protein>
    <recommendedName>
        <fullName evidence="2">FAD assembly factor SdhE</fullName>
    </recommendedName>
</protein>
<evidence type="ECO:0000256" key="2">
    <source>
        <dbReference type="ARBA" id="ARBA00019418"/>
    </source>
</evidence>
<dbReference type="InterPro" id="IPR036714">
    <property type="entry name" value="SDH_sf"/>
</dbReference>
<dbReference type="InterPro" id="IPR005631">
    <property type="entry name" value="SDH"/>
</dbReference>
<organism evidence="4 5">
    <name type="scientific">Commensalibacter intestini</name>
    <dbReference type="NCBI Taxonomy" id="479936"/>
    <lineage>
        <taxon>Bacteria</taxon>
        <taxon>Pseudomonadati</taxon>
        <taxon>Pseudomonadota</taxon>
        <taxon>Alphaproteobacteria</taxon>
        <taxon>Acetobacterales</taxon>
        <taxon>Acetobacteraceae</taxon>
    </lineage>
</organism>
<sequence>MDQKEAMEDLEIRKRRLLYQANHRGSYEADLLIGRFVKHHISDMSEEELTILEHIMSFEDADLTLWLTGFKAIPTELNIPMMHHMCQFAKDIHSKTE</sequence>
<evidence type="ECO:0000313" key="5">
    <source>
        <dbReference type="Proteomes" id="UP000194946"/>
    </source>
</evidence>
<dbReference type="PANTHER" id="PTHR12469">
    <property type="entry name" value="PROTEIN EMI5 HOMOLOG, MITOCHONDRIAL"/>
    <property type="match status" value="1"/>
</dbReference>
<dbReference type="AlphaFoldDB" id="A0A251ZU30"/>
<reference evidence="5" key="1">
    <citation type="submission" date="2014-06" db="EMBL/GenBank/DDBJ databases">
        <authorList>
            <person name="Winans N.J."/>
            <person name="Newell P.D."/>
            <person name="Douglas A.E."/>
        </authorList>
    </citation>
    <scope>NUCLEOTIDE SEQUENCE [LARGE SCALE GENOMIC DNA]</scope>
    <source>
        <strain evidence="5">DmL_052</strain>
    </source>
</reference>
<accession>A0A251ZU30</accession>
<dbReference type="Gene3D" id="1.10.150.250">
    <property type="entry name" value="Flavinator of succinate dehydrogenase"/>
    <property type="match status" value="1"/>
</dbReference>
<dbReference type="PANTHER" id="PTHR12469:SF2">
    <property type="entry name" value="SUCCINATE DEHYDROGENASE ASSEMBLY FACTOR 2, MITOCHONDRIAL"/>
    <property type="match status" value="1"/>
</dbReference>
<keyword evidence="5" id="KW-1185">Reference proteome</keyword>
<comment type="similarity">
    <text evidence="1">Belongs to the SdhE FAD assembly factor family.</text>
</comment>
<keyword evidence="3" id="KW-0143">Chaperone</keyword>
<dbReference type="GO" id="GO:0006099">
    <property type="term" value="P:tricarboxylic acid cycle"/>
    <property type="evidence" value="ECO:0007669"/>
    <property type="project" value="TreeGrafter"/>
</dbReference>